<gene>
    <name evidence="1" type="ORF">I553_3465</name>
</gene>
<dbReference type="EMBL" id="JAOB01000068">
    <property type="protein sequence ID" value="EUA23977.1"/>
    <property type="molecule type" value="Genomic_DNA"/>
</dbReference>
<organism evidence="1">
    <name type="scientific">Mycobacterium xenopi 4042</name>
    <dbReference type="NCBI Taxonomy" id="1299334"/>
    <lineage>
        <taxon>Bacteria</taxon>
        <taxon>Bacillati</taxon>
        <taxon>Actinomycetota</taxon>
        <taxon>Actinomycetes</taxon>
        <taxon>Mycobacteriales</taxon>
        <taxon>Mycobacteriaceae</taxon>
        <taxon>Mycobacterium</taxon>
    </lineage>
</organism>
<protein>
    <submittedName>
        <fullName evidence="1">Uncharacterized protein</fullName>
    </submittedName>
</protein>
<name>X7ZWJ6_MYCXE</name>
<sequence length="46" mass="5150">MRNQATITKTARATTIKPMISHHGKLFFVWKLAELKMESAAAMSTT</sequence>
<dbReference type="AlphaFoldDB" id="X7ZWJ6"/>
<reference evidence="1" key="1">
    <citation type="submission" date="2014-01" db="EMBL/GenBank/DDBJ databases">
        <authorList>
            <person name="Brown-Elliot B."/>
            <person name="Wallace R."/>
            <person name="Lenaerts A."/>
            <person name="Ordway D."/>
            <person name="DeGroote M.A."/>
            <person name="Parker T."/>
            <person name="Sizemore C."/>
            <person name="Tallon L.J."/>
            <person name="Sadzewicz L.K."/>
            <person name="Sengamalay N."/>
            <person name="Fraser C.M."/>
            <person name="Hine E."/>
            <person name="Shefchek K.A."/>
            <person name="Das S.P."/>
            <person name="Tettelin H."/>
        </authorList>
    </citation>
    <scope>NUCLEOTIDE SEQUENCE [LARGE SCALE GENOMIC DNA]</scope>
    <source>
        <strain evidence="1">4042</strain>
    </source>
</reference>
<proteinExistence type="predicted"/>
<accession>X7ZWJ6</accession>
<comment type="caution">
    <text evidence="1">The sequence shown here is derived from an EMBL/GenBank/DDBJ whole genome shotgun (WGS) entry which is preliminary data.</text>
</comment>
<evidence type="ECO:0000313" key="1">
    <source>
        <dbReference type="EMBL" id="EUA23977.1"/>
    </source>
</evidence>